<evidence type="ECO:0000256" key="4">
    <source>
        <dbReference type="ARBA" id="ARBA00022801"/>
    </source>
</evidence>
<comment type="function">
    <text evidence="1 7">Catalyzes the reversible cyclization of carbamoyl aspartate to dihydroorotate.</text>
</comment>
<dbReference type="InterPro" id="IPR002195">
    <property type="entry name" value="Dihydroorotase_CS"/>
</dbReference>
<feature type="binding site" evidence="7">
    <location>
        <position position="89"/>
    </location>
    <ligand>
        <name>substrate</name>
    </ligand>
</feature>
<dbReference type="HAMAP" id="MF_00220_B">
    <property type="entry name" value="PyrC_classI_B"/>
    <property type="match status" value="1"/>
</dbReference>
<dbReference type="SUPFAM" id="SSF51338">
    <property type="entry name" value="Composite domain of metallo-dependent hydrolases"/>
    <property type="match status" value="1"/>
</dbReference>
<dbReference type="CDD" id="cd01317">
    <property type="entry name" value="DHOase_IIa"/>
    <property type="match status" value="1"/>
</dbReference>
<comment type="caution">
    <text evidence="9">The sequence shown here is derived from an EMBL/GenBank/DDBJ whole genome shotgun (WGS) entry which is preliminary data.</text>
</comment>
<keyword evidence="3 7" id="KW-0479">Metal-binding</keyword>
<feature type="active site" evidence="7">
    <location>
        <position position="299"/>
    </location>
</feature>
<feature type="binding site" evidence="7">
    <location>
        <position position="299"/>
    </location>
    <ligand>
        <name>Zn(2+)</name>
        <dbReference type="ChEBI" id="CHEBI:29105"/>
        <label>1</label>
    </ligand>
</feature>
<organism evidence="9 10">
    <name type="scientific">Fructobacillus papyrifericola</name>
    <dbReference type="NCBI Taxonomy" id="2713172"/>
    <lineage>
        <taxon>Bacteria</taxon>
        <taxon>Bacillati</taxon>
        <taxon>Bacillota</taxon>
        <taxon>Bacilli</taxon>
        <taxon>Lactobacillales</taxon>
        <taxon>Lactobacillaceae</taxon>
        <taxon>Fructobacillus</taxon>
    </lineage>
</organism>
<dbReference type="InterPro" id="IPR024403">
    <property type="entry name" value="DHOase_cat"/>
</dbReference>
<dbReference type="InterPro" id="IPR011059">
    <property type="entry name" value="Metal-dep_hydrolase_composite"/>
</dbReference>
<gene>
    <name evidence="7" type="primary">pyrC</name>
    <name evidence="9" type="ORF">G6R28_00295</name>
</gene>
<feature type="binding site" evidence="7">
    <location>
        <position position="57"/>
    </location>
    <ligand>
        <name>Zn(2+)</name>
        <dbReference type="ChEBI" id="CHEBI:29105"/>
        <label>1</label>
    </ligand>
</feature>
<comment type="catalytic activity">
    <reaction evidence="7">
        <text>(S)-dihydroorotate + H2O = N-carbamoyl-L-aspartate + H(+)</text>
        <dbReference type="Rhea" id="RHEA:24296"/>
        <dbReference type="ChEBI" id="CHEBI:15377"/>
        <dbReference type="ChEBI" id="CHEBI:15378"/>
        <dbReference type="ChEBI" id="CHEBI:30864"/>
        <dbReference type="ChEBI" id="CHEBI:32814"/>
        <dbReference type="EC" id="3.5.2.3"/>
    </reaction>
</comment>
<keyword evidence="4 7" id="KW-0378">Hydrolase</keyword>
<feature type="binding site" evidence="7">
    <location>
        <begin position="57"/>
        <end position="59"/>
    </location>
    <ligand>
        <name>substrate</name>
    </ligand>
</feature>
<feature type="binding site" evidence="7">
    <location>
        <position position="147"/>
    </location>
    <ligand>
        <name>Zn(2+)</name>
        <dbReference type="ChEBI" id="CHEBI:29105"/>
        <label>2</label>
    </ligand>
</feature>
<evidence type="ECO:0000256" key="6">
    <source>
        <dbReference type="ARBA" id="ARBA00022975"/>
    </source>
</evidence>
<evidence type="ECO:0000256" key="5">
    <source>
        <dbReference type="ARBA" id="ARBA00022833"/>
    </source>
</evidence>
<comment type="similarity">
    <text evidence="2 7">Belongs to the metallo-dependent hydrolases superfamily. DHOase family. Class I DHOase subfamily.</text>
</comment>
<dbReference type="PANTHER" id="PTHR43668:SF2">
    <property type="entry name" value="ALLANTOINASE"/>
    <property type="match status" value="1"/>
</dbReference>
<dbReference type="Gene3D" id="3.20.20.140">
    <property type="entry name" value="Metal-dependent hydrolases"/>
    <property type="match status" value="1"/>
</dbReference>
<dbReference type="InterPro" id="IPR032466">
    <property type="entry name" value="Metal_Hydrolase"/>
</dbReference>
<evidence type="ECO:0000256" key="3">
    <source>
        <dbReference type="ARBA" id="ARBA00022723"/>
    </source>
</evidence>
<dbReference type="Pfam" id="PF12890">
    <property type="entry name" value="DHOase"/>
    <property type="match status" value="1"/>
</dbReference>
<proteinExistence type="inferred from homology"/>
<dbReference type="Gene3D" id="2.30.40.10">
    <property type="entry name" value="Urease, subunit C, domain 1"/>
    <property type="match status" value="1"/>
</dbReference>
<comment type="pathway">
    <text evidence="7">Pyrimidine metabolism; UMP biosynthesis via de novo pathway; (S)-dihydroorotate from bicarbonate: step 3/3.</text>
</comment>
<protein>
    <recommendedName>
        <fullName evidence="7">Dihydroorotase</fullName>
        <shortName evidence="7">DHOase</shortName>
        <ecNumber evidence="7">3.5.2.3</ecNumber>
    </recommendedName>
</protein>
<dbReference type="PROSITE" id="PS00483">
    <property type="entry name" value="DIHYDROOROTASE_2"/>
    <property type="match status" value="1"/>
</dbReference>
<name>A0ABS5QT58_9LACO</name>
<comment type="cofactor">
    <cofactor evidence="7">
        <name>Zn(2+)</name>
        <dbReference type="ChEBI" id="CHEBI:29105"/>
    </cofactor>
    <text evidence="7">Binds 2 Zn(2+) ions per subunit.</text>
</comment>
<evidence type="ECO:0000313" key="9">
    <source>
        <dbReference type="EMBL" id="MBS9335675.1"/>
    </source>
</evidence>
<dbReference type="InterPro" id="IPR004722">
    <property type="entry name" value="DHOase"/>
</dbReference>
<feature type="binding site" evidence="7">
    <location>
        <position position="303"/>
    </location>
    <ligand>
        <name>substrate</name>
    </ligand>
</feature>
<dbReference type="EC" id="3.5.2.3" evidence="7"/>
<feature type="binding site" evidence="7">
    <location>
        <position position="147"/>
    </location>
    <ligand>
        <name>Zn(2+)</name>
        <dbReference type="ChEBI" id="CHEBI:29105"/>
        <label>1</label>
    </ligand>
</feature>
<accession>A0ABS5QT58</accession>
<dbReference type="PROSITE" id="PS00482">
    <property type="entry name" value="DIHYDROOROTASE_1"/>
    <property type="match status" value="1"/>
</dbReference>
<dbReference type="SUPFAM" id="SSF51556">
    <property type="entry name" value="Metallo-dependent hydrolases"/>
    <property type="match status" value="1"/>
</dbReference>
<dbReference type="PANTHER" id="PTHR43668">
    <property type="entry name" value="ALLANTOINASE"/>
    <property type="match status" value="1"/>
</dbReference>
<feature type="binding site" evidence="7">
    <location>
        <begin position="317"/>
        <end position="318"/>
    </location>
    <ligand>
        <name>substrate</name>
    </ligand>
</feature>
<keyword evidence="5 7" id="KW-0862">Zinc</keyword>
<feature type="binding site" evidence="7">
    <location>
        <position position="272"/>
    </location>
    <ligand>
        <name>substrate</name>
    </ligand>
</feature>
<evidence type="ECO:0000313" key="10">
    <source>
        <dbReference type="Proteomes" id="UP000735205"/>
    </source>
</evidence>
<dbReference type="NCBIfam" id="TIGR00857">
    <property type="entry name" value="pyrC_multi"/>
    <property type="match status" value="1"/>
</dbReference>
<dbReference type="Proteomes" id="UP000735205">
    <property type="component" value="Unassembled WGS sequence"/>
</dbReference>
<feature type="binding site" evidence="7">
    <location>
        <position position="55"/>
    </location>
    <ligand>
        <name>Zn(2+)</name>
        <dbReference type="ChEBI" id="CHEBI:29105"/>
        <label>1</label>
    </ligand>
</feature>
<feature type="binding site" evidence="7">
    <location>
        <position position="226"/>
    </location>
    <ligand>
        <name>Zn(2+)</name>
        <dbReference type="ChEBI" id="CHEBI:29105"/>
        <label>2</label>
    </ligand>
</feature>
<feature type="binding site" evidence="7">
    <location>
        <position position="174"/>
    </location>
    <ligand>
        <name>Zn(2+)</name>
        <dbReference type="ChEBI" id="CHEBI:29105"/>
        <label>2</label>
    </ligand>
</feature>
<feature type="domain" description="Dihydroorotase catalytic" evidence="8">
    <location>
        <begin position="48"/>
        <end position="232"/>
    </location>
</feature>
<dbReference type="RefSeq" id="WP_213792253.1">
    <property type="nucleotide sequence ID" value="NZ_JAAMFJ010000001.1"/>
</dbReference>
<dbReference type="InterPro" id="IPR050138">
    <property type="entry name" value="DHOase/Allantoinase_Hydrolase"/>
</dbReference>
<evidence type="ECO:0000259" key="8">
    <source>
        <dbReference type="Pfam" id="PF12890"/>
    </source>
</evidence>
<keyword evidence="10" id="KW-1185">Reference proteome</keyword>
<evidence type="ECO:0000256" key="1">
    <source>
        <dbReference type="ARBA" id="ARBA00002368"/>
    </source>
</evidence>
<dbReference type="EMBL" id="JAAMFJ010000001">
    <property type="protein sequence ID" value="MBS9335675.1"/>
    <property type="molecule type" value="Genomic_DNA"/>
</dbReference>
<evidence type="ECO:0000256" key="7">
    <source>
        <dbReference type="HAMAP-Rule" id="MF_00220"/>
    </source>
</evidence>
<reference evidence="9 10" key="1">
    <citation type="submission" date="2020-02" db="EMBL/GenBank/DDBJ databases">
        <title>Fructobacillus sp. isolated from paper mulberry of Taiwan.</title>
        <authorList>
            <person name="Lin S.-T."/>
        </authorList>
    </citation>
    <scope>NUCLEOTIDE SEQUENCE [LARGE SCALE GENOMIC DNA]</scope>
    <source>
        <strain evidence="9 10">M1-21</strain>
    </source>
</reference>
<sequence length="420" mass="44413">MNKIIKNVRINGHLSAIVIEDGRIAGVGASVAAWPGAEIIDAKGLTALPGLVDVHVHFREPGLTEKETIRSGSAAAAAGGFTTVLAMPNVLPVVDQEGRLKEQLALNEEKGLVKVGQIAAITEDLTSNRLTKLAELKAIGAAAFSNDGHGIQEAQTMLTALTAVKKVNGLLTVHLEDNGLANGGVVDPKAGERLGLKGLTALSESTQLARDIELVRATQARYHVAHVSSKQSVDLIRQAKLAGLPITAEVSPHHLFLDESMVQADDPNYKMNPPLRSKEDRQALIAGLLDGTIDLIASDHAPHTADDKAGSMADCAFGIVGLETTFALVYEHFVASGLVDLETAVAWLNQKPIEAFGLQNAGQLRAGDPADLVLIDEKTTFTIDPKDFHSKGKNTPFAGQKVHGLVVTTFVNGEAVFSKD</sequence>
<keyword evidence="6 7" id="KW-0665">Pyrimidine biosynthesis</keyword>
<evidence type="ECO:0000256" key="2">
    <source>
        <dbReference type="ARBA" id="ARBA00010286"/>
    </source>
</evidence>